<keyword evidence="5" id="KW-1185">Reference proteome</keyword>
<name>A0A6N8KXK2_9SPHI</name>
<evidence type="ECO:0000259" key="3">
    <source>
        <dbReference type="Pfam" id="PF00326"/>
    </source>
</evidence>
<dbReference type="AlphaFoldDB" id="A0A6N8KXK2"/>
<dbReference type="Gene3D" id="2.120.10.30">
    <property type="entry name" value="TolB, C-terminal domain"/>
    <property type="match status" value="1"/>
</dbReference>
<protein>
    <submittedName>
        <fullName evidence="4">Prolyl oligopeptidase family serine peptidase</fullName>
    </submittedName>
</protein>
<organism evidence="4 5">
    <name type="scientific">Sphingobacterium humi</name>
    <dbReference type="NCBI Taxonomy" id="1796905"/>
    <lineage>
        <taxon>Bacteria</taxon>
        <taxon>Pseudomonadati</taxon>
        <taxon>Bacteroidota</taxon>
        <taxon>Sphingobacteriia</taxon>
        <taxon>Sphingobacteriales</taxon>
        <taxon>Sphingobacteriaceae</taxon>
        <taxon>Sphingobacterium</taxon>
    </lineage>
</organism>
<evidence type="ECO:0000256" key="2">
    <source>
        <dbReference type="SAM" id="SignalP"/>
    </source>
</evidence>
<accession>A0A6N8KXK2</accession>
<feature type="domain" description="Peptidase S9 prolyl oligopeptidase catalytic" evidence="3">
    <location>
        <begin position="541"/>
        <end position="755"/>
    </location>
</feature>
<evidence type="ECO:0000313" key="5">
    <source>
        <dbReference type="Proteomes" id="UP000435036"/>
    </source>
</evidence>
<feature type="signal peptide" evidence="2">
    <location>
        <begin position="1"/>
        <end position="20"/>
    </location>
</feature>
<dbReference type="OrthoDB" id="108903at2"/>
<dbReference type="GO" id="GO:0006508">
    <property type="term" value="P:proteolysis"/>
    <property type="evidence" value="ECO:0007669"/>
    <property type="project" value="InterPro"/>
</dbReference>
<dbReference type="PANTHER" id="PTHR42776:SF27">
    <property type="entry name" value="DIPEPTIDYL PEPTIDASE FAMILY MEMBER 6"/>
    <property type="match status" value="1"/>
</dbReference>
<dbReference type="InterPro" id="IPR029058">
    <property type="entry name" value="AB_hydrolase_fold"/>
</dbReference>
<evidence type="ECO:0000256" key="1">
    <source>
        <dbReference type="ARBA" id="ARBA00022801"/>
    </source>
</evidence>
<dbReference type="Gene3D" id="3.40.50.1820">
    <property type="entry name" value="alpha/beta hydrolase"/>
    <property type="match status" value="1"/>
</dbReference>
<dbReference type="InterPro" id="IPR001375">
    <property type="entry name" value="Peptidase_S9_cat"/>
</dbReference>
<dbReference type="PANTHER" id="PTHR42776">
    <property type="entry name" value="SERINE PEPTIDASE S9 FAMILY MEMBER"/>
    <property type="match status" value="1"/>
</dbReference>
<dbReference type="RefSeq" id="WP_160368243.1">
    <property type="nucleotide sequence ID" value="NZ_WSQA01000003.1"/>
</dbReference>
<dbReference type="Proteomes" id="UP000435036">
    <property type="component" value="Unassembled WGS sequence"/>
</dbReference>
<proteinExistence type="predicted"/>
<dbReference type="SUPFAM" id="SSF53474">
    <property type="entry name" value="alpha/beta-Hydrolases"/>
    <property type="match status" value="1"/>
</dbReference>
<comment type="caution">
    <text evidence="4">The sequence shown here is derived from an EMBL/GenBank/DDBJ whole genome shotgun (WGS) entry which is preliminary data.</text>
</comment>
<gene>
    <name evidence="4" type="ORF">GQF63_05875</name>
</gene>
<dbReference type="Pfam" id="PF00326">
    <property type="entry name" value="Peptidase_S9"/>
    <property type="match status" value="1"/>
</dbReference>
<keyword evidence="1" id="KW-0378">Hydrolase</keyword>
<sequence length="755" mass="85303">MKHQLLTMVIVLMSMLTAQAQVTGDWKGKLEVQGNALDMTFHITKDGENYKSTLDIPAQGASGLPMTETKFENNILTISFAQAGFSFAGELKGSEVIGKFKQGGMEFPLTLSKGKASKPGDTTLVSSKADLEKLIAFDKGNYAYKVEDYFAKPNSSAFQLSPNGKYISYREKDANNKRHVMIKEVATGKVVRAIEEKDELIRAMGWVNDERLVYIMDQGGNENYHLYAVNIDGKNNIDLTPFEDVQANILNMMKEVKDHIIISMNKDNKQVFEPYKVNIHTGELEKLFTNTDPANAIVDYDFDKEGKLRGYSKMHNGINTQYFYKANGKSDFELFGTGKWDDTFSILSFNYASKNPDEAYVLTNLDSDKARIILYDFGTKKILKEIYSNAEYDATILGISRKRNWEIDYVGFEGARVEIKPVSATFKKLYQKFSKEFPGYEYSIVGKTDEEDQYLVMVQSDKLYGRYYHLDAKSGKTTLLYDLMPQLKEGDMAEMRPITYKSRDGLTIHGYITLPKEALAGKKVPLIVNPHGGPQGVRDSWGFNPEAQLFASRGYATLQVNFRVSGGYGKEFLRAGFKQVGRKAMDDVEDGVQYVIDQGWADKDNIAIYGASHGGYAVLRGLTKTPDLYKAGVDYVGVSNIFTLLNSIPEYWKPYKEMLYQIWYNLEDTEEAAIAKEVSPLFHVDKIKAPLFVVQGANDPRVKIAEADQIVSALRAKGVDVPYMVKYDEGHGFHKEENQIEFYKAMLGFFRKHLN</sequence>
<reference evidence="4 5" key="1">
    <citation type="submission" date="2019-12" db="EMBL/GenBank/DDBJ databases">
        <authorList>
            <person name="Dong K."/>
        </authorList>
    </citation>
    <scope>NUCLEOTIDE SEQUENCE [LARGE SCALE GENOMIC DNA]</scope>
    <source>
        <strain evidence="4 5">JCM 31225</strain>
    </source>
</reference>
<dbReference type="InterPro" id="IPR011042">
    <property type="entry name" value="6-blade_b-propeller_TolB-like"/>
</dbReference>
<dbReference type="EMBL" id="WSQA01000003">
    <property type="protein sequence ID" value="MVZ61544.1"/>
    <property type="molecule type" value="Genomic_DNA"/>
</dbReference>
<keyword evidence="2" id="KW-0732">Signal</keyword>
<dbReference type="SUPFAM" id="SSF82171">
    <property type="entry name" value="DPP6 N-terminal domain-like"/>
    <property type="match status" value="1"/>
</dbReference>
<feature type="chain" id="PRO_5026828480" evidence="2">
    <location>
        <begin position="21"/>
        <end position="755"/>
    </location>
</feature>
<evidence type="ECO:0000313" key="4">
    <source>
        <dbReference type="EMBL" id="MVZ61544.1"/>
    </source>
</evidence>
<dbReference type="GO" id="GO:0004252">
    <property type="term" value="F:serine-type endopeptidase activity"/>
    <property type="evidence" value="ECO:0007669"/>
    <property type="project" value="TreeGrafter"/>
</dbReference>